<reference evidence="1 2" key="1">
    <citation type="submission" date="2016-08" db="EMBL/GenBank/DDBJ databases">
        <title>Genome sequencing of Paenibacillus sp. TI45-13ar, isolated from Korean traditional nuruk.</title>
        <authorList>
            <person name="Kim S.-J."/>
        </authorList>
    </citation>
    <scope>NUCLEOTIDE SEQUENCE [LARGE SCALE GENOMIC DNA]</scope>
    <source>
        <strain evidence="1 2">TI45-13ar</strain>
    </source>
</reference>
<accession>A0A1E3KWM1</accession>
<protein>
    <submittedName>
        <fullName evidence="1">Uncharacterized protein</fullName>
    </submittedName>
</protein>
<organism evidence="1 2">
    <name type="scientific">Paenibacillus nuruki</name>
    <dbReference type="NCBI Taxonomy" id="1886670"/>
    <lineage>
        <taxon>Bacteria</taxon>
        <taxon>Bacillati</taxon>
        <taxon>Bacillota</taxon>
        <taxon>Bacilli</taxon>
        <taxon>Bacillales</taxon>
        <taxon>Paenibacillaceae</taxon>
        <taxon>Paenibacillus</taxon>
    </lineage>
</organism>
<dbReference type="PATRIC" id="fig|1886670.3.peg.4690"/>
<keyword evidence="2" id="KW-1185">Reference proteome</keyword>
<dbReference type="STRING" id="1886670.PTI45_04673"/>
<dbReference type="InterPro" id="IPR046136">
    <property type="entry name" value="DUF6138"/>
</dbReference>
<comment type="caution">
    <text evidence="1">The sequence shown here is derived from an EMBL/GenBank/DDBJ whole genome shotgun (WGS) entry which is preliminary data.</text>
</comment>
<dbReference type="AlphaFoldDB" id="A0A1E3KWM1"/>
<gene>
    <name evidence="1" type="ORF">PTI45_04673</name>
</gene>
<sequence>MNPHIELLLSETWSQIESLYLKEKERIDAFKSYHSLQAGLRDYLKVGYRKGTASYKQGSFFVEIEEPFSWSDSAYTWESEVSIDELSATLFQEEYAPALQQRLYTLFMSDEYGSHFFDYRFELWFEFENEQAEQLYIHNEQWINTSKLTTLQQALDHFITDKVTSDLPVLPKEKDLFFFAKLMLNKDIIPTDVERVSSLFEQLDLKLFNFRSLYSDWQSTSTMALRFWANEIFLPTYFDAESEYNTTLHLKSVESLPTINEKELALFIYAALRIGKQDAEQRKTYLEYAVQLHSEQAQRYLRQGSGTIESERKTDLFHGKANDILQMIQIKLTAEDEPHYREALTYICDLLRADFPREYVLKFSSKQKNFLPIKGLAKSALHRFFANALQYKELHPLIAEYGELALQEFAWYNDVEAGEKSMMPGTYAILGLGLYSTDYFPLLIRYMKLVDTEHQSAQDHYPAALVEAHGMDASFVPTLMSVLLASSESAKPIKGWGDILEKDELILAWDTQLQSLEDYQRDQVLYLLCGNSAKQKAFMQKAERLRSSTHS</sequence>
<name>A0A1E3KWM1_9BACL</name>
<proteinExistence type="predicted"/>
<dbReference type="RefSeq" id="WP_069329970.1">
    <property type="nucleotide sequence ID" value="NZ_MDER01000107.1"/>
</dbReference>
<evidence type="ECO:0000313" key="2">
    <source>
        <dbReference type="Proteomes" id="UP000094578"/>
    </source>
</evidence>
<dbReference type="EMBL" id="MDER01000107">
    <property type="protein sequence ID" value="ODP25942.1"/>
    <property type="molecule type" value="Genomic_DNA"/>
</dbReference>
<dbReference type="Proteomes" id="UP000094578">
    <property type="component" value="Unassembled WGS sequence"/>
</dbReference>
<evidence type="ECO:0000313" key="1">
    <source>
        <dbReference type="EMBL" id="ODP25942.1"/>
    </source>
</evidence>
<dbReference type="Pfam" id="PF19635">
    <property type="entry name" value="DUF6138"/>
    <property type="match status" value="1"/>
</dbReference>